<feature type="transmembrane region" description="Helical" evidence="1">
    <location>
        <begin position="149"/>
        <end position="169"/>
    </location>
</feature>
<dbReference type="InterPro" id="IPR000326">
    <property type="entry name" value="PAP2/HPO"/>
</dbReference>
<proteinExistence type="predicted"/>
<feature type="transmembrane region" description="Helical" evidence="1">
    <location>
        <begin position="47"/>
        <end position="71"/>
    </location>
</feature>
<evidence type="ECO:0000313" key="3">
    <source>
        <dbReference type="EMBL" id="MDH6503204.1"/>
    </source>
</evidence>
<dbReference type="Gene3D" id="1.20.144.10">
    <property type="entry name" value="Phosphatidic acid phosphatase type 2/haloperoxidase"/>
    <property type="match status" value="1"/>
</dbReference>
<feature type="transmembrane region" description="Helical" evidence="1">
    <location>
        <begin position="7"/>
        <end position="27"/>
    </location>
</feature>
<sequence>MHEKPFPLFAWFFPYLLLALAFLIYQADWQVSSFLFINHFTQLLPDRLWAGLTFLGNGWGALAVTLPLLLLAPRLLSAGIFGGLISGVAAQILKPFFDLPRPAGVLNDGSFYRIGEPLFNNSLPSGHTMTAFAIAGAIYFVCNAQHRKYLSTLFVLALLIGLSRIAVGAHWLTDVLAGMGIGLWCGMLGAKVACAIPESWLIPKSIWARLIASSGLITAYILLTQTIDIKLNAPLQYVCVAFIAITLFFFIKAQNAKSVDHV</sequence>
<dbReference type="CDD" id="cd01610">
    <property type="entry name" value="PAP2_like"/>
    <property type="match status" value="1"/>
</dbReference>
<dbReference type="PANTHER" id="PTHR14969">
    <property type="entry name" value="SPHINGOSINE-1-PHOSPHATE PHOSPHOHYDROLASE"/>
    <property type="match status" value="1"/>
</dbReference>
<dbReference type="PANTHER" id="PTHR14969:SF13">
    <property type="entry name" value="AT30094P"/>
    <property type="match status" value="1"/>
</dbReference>
<evidence type="ECO:0000256" key="1">
    <source>
        <dbReference type="SAM" id="Phobius"/>
    </source>
</evidence>
<protein>
    <submittedName>
        <fullName evidence="3">Membrane-associated phospholipid phosphatase</fullName>
    </submittedName>
</protein>
<dbReference type="SMART" id="SM00014">
    <property type="entry name" value="acidPPc"/>
    <property type="match status" value="1"/>
</dbReference>
<feature type="transmembrane region" description="Helical" evidence="1">
    <location>
        <begin position="175"/>
        <end position="194"/>
    </location>
</feature>
<comment type="caution">
    <text evidence="3">The sequence shown here is derived from an EMBL/GenBank/DDBJ whole genome shotgun (WGS) entry which is preliminary data.</text>
</comment>
<dbReference type="InterPro" id="IPR036938">
    <property type="entry name" value="PAP2/HPO_sf"/>
</dbReference>
<feature type="transmembrane region" description="Helical" evidence="1">
    <location>
        <begin position="206"/>
        <end position="223"/>
    </location>
</feature>
<dbReference type="SUPFAM" id="SSF48317">
    <property type="entry name" value="Acid phosphatase/Vanadium-dependent haloperoxidase"/>
    <property type="match status" value="1"/>
</dbReference>
<feature type="transmembrane region" description="Helical" evidence="1">
    <location>
        <begin position="235"/>
        <end position="251"/>
    </location>
</feature>
<keyword evidence="1" id="KW-1133">Transmembrane helix</keyword>
<reference evidence="3" key="1">
    <citation type="submission" date="2023-04" db="EMBL/GenBank/DDBJ databases">
        <title>Genome Encyclopedia of Bacteria and Archaea VI: Functional Genomics of Type Strains.</title>
        <authorList>
            <person name="Whitman W."/>
        </authorList>
    </citation>
    <scope>NUCLEOTIDE SEQUENCE</scope>
    <source>
        <strain evidence="3">Enz.4-51</strain>
    </source>
</reference>
<feature type="domain" description="Phosphatidic acid phosphatase type 2/haloperoxidase" evidence="2">
    <location>
        <begin position="75"/>
        <end position="190"/>
    </location>
</feature>
<dbReference type="GeneID" id="83595274"/>
<organism evidence="3 4">
    <name type="scientific">Polynucleobacter sphagniphilus</name>
    <dbReference type="NCBI Taxonomy" id="1743169"/>
    <lineage>
        <taxon>Bacteria</taxon>
        <taxon>Pseudomonadati</taxon>
        <taxon>Pseudomonadota</taxon>
        <taxon>Betaproteobacteria</taxon>
        <taxon>Burkholderiales</taxon>
        <taxon>Burkholderiaceae</taxon>
        <taxon>Polynucleobacter</taxon>
    </lineage>
</organism>
<feature type="transmembrane region" description="Helical" evidence="1">
    <location>
        <begin position="125"/>
        <end position="142"/>
    </location>
</feature>
<evidence type="ECO:0000259" key="2">
    <source>
        <dbReference type="SMART" id="SM00014"/>
    </source>
</evidence>
<keyword evidence="1" id="KW-0812">Transmembrane</keyword>
<keyword evidence="4" id="KW-1185">Reference proteome</keyword>
<evidence type="ECO:0000313" key="4">
    <source>
        <dbReference type="Proteomes" id="UP001161160"/>
    </source>
</evidence>
<dbReference type="Proteomes" id="UP001161160">
    <property type="component" value="Unassembled WGS sequence"/>
</dbReference>
<dbReference type="EMBL" id="JARXYA010000002">
    <property type="protein sequence ID" value="MDH6503204.1"/>
    <property type="molecule type" value="Genomic_DNA"/>
</dbReference>
<dbReference type="AlphaFoldDB" id="A0AA43M8U5"/>
<dbReference type="RefSeq" id="WP_277540008.1">
    <property type="nucleotide sequence ID" value="NZ_JAQFIK010000001.1"/>
</dbReference>
<dbReference type="Pfam" id="PF01569">
    <property type="entry name" value="PAP2"/>
    <property type="match status" value="1"/>
</dbReference>
<feature type="transmembrane region" description="Helical" evidence="1">
    <location>
        <begin position="78"/>
        <end position="97"/>
    </location>
</feature>
<name>A0AA43M8U5_9BURK</name>
<keyword evidence="1" id="KW-0472">Membrane</keyword>
<accession>A0AA43M8U5</accession>
<gene>
    <name evidence="3" type="ORF">M2127_000491</name>
</gene>